<evidence type="ECO:0000313" key="6">
    <source>
        <dbReference type="EMBL" id="ETK02341.1"/>
    </source>
</evidence>
<keyword evidence="4" id="KW-0472">Membrane</keyword>
<name>W2C7A5_9BACT</name>
<comment type="subcellular location">
    <subcellularLocation>
        <location evidence="1">Cell envelope</location>
    </subcellularLocation>
</comment>
<protein>
    <submittedName>
        <fullName evidence="6">ABC transporter permease</fullName>
    </submittedName>
</protein>
<comment type="caution">
    <text evidence="6">The sequence shown here is derived from an EMBL/GenBank/DDBJ whole genome shotgun (WGS) entry which is preliminary data.</text>
</comment>
<dbReference type="Gene3D" id="2.40.420.20">
    <property type="match status" value="1"/>
</dbReference>
<dbReference type="PANTHER" id="PTHR32347:SF23">
    <property type="entry name" value="BLL5650 PROTEIN"/>
    <property type="match status" value="1"/>
</dbReference>
<evidence type="ECO:0000256" key="1">
    <source>
        <dbReference type="ARBA" id="ARBA00004196"/>
    </source>
</evidence>
<feature type="domain" description="Multidrug resistance protein MdtA-like C-terminal permuted SH3" evidence="5">
    <location>
        <begin position="345"/>
        <end position="404"/>
    </location>
</feature>
<dbReference type="PANTHER" id="PTHR32347">
    <property type="entry name" value="EFFLUX SYSTEM COMPONENT YKNX-RELATED"/>
    <property type="match status" value="1"/>
</dbReference>
<dbReference type="GO" id="GO:0030313">
    <property type="term" value="C:cell envelope"/>
    <property type="evidence" value="ECO:0007669"/>
    <property type="project" value="UniProtKB-SubCell"/>
</dbReference>
<evidence type="ECO:0000313" key="7">
    <source>
        <dbReference type="Proteomes" id="UP000018837"/>
    </source>
</evidence>
<dbReference type="Gene3D" id="2.40.30.170">
    <property type="match status" value="1"/>
</dbReference>
<feature type="coiled-coil region" evidence="3">
    <location>
        <begin position="104"/>
        <end position="133"/>
    </location>
</feature>
<evidence type="ECO:0000256" key="2">
    <source>
        <dbReference type="ARBA" id="ARBA00023054"/>
    </source>
</evidence>
<dbReference type="Pfam" id="PF25967">
    <property type="entry name" value="RND-MFP_C"/>
    <property type="match status" value="1"/>
</dbReference>
<dbReference type="PATRIC" id="fig|1411148.3.peg.651"/>
<proteinExistence type="predicted"/>
<feature type="transmembrane region" description="Helical" evidence="4">
    <location>
        <begin position="16"/>
        <end position="34"/>
    </location>
</feature>
<dbReference type="AlphaFoldDB" id="W2C7A5"/>
<sequence>MDILLEKKKGIRKKHLPYIAGGAAVVLLLSWIVFGNHAATLRVDARSLSIGDVKRDQFNDFVRVDGQVQPITIVQLSPEEGGIVQELVVEEGARVHRGDVIVRLSNANLELQILNAEAELAEKQNLLRNTQVTMEQDRLRNKTEELQLDLATTRSLRNYRQQEKLYNEKLTAREDYVQAKEDYELARRKHTLINERLRQDSLYRSIQMDQMEDNLMNMRRNVLLIRERKNKLEVRSQIDGELGLLDVVLGQNVQPGQKIGQINDLSDYKVQALIDEHYIDRVRAGLPATFDRQGTHFALTVRKVYPEVRDGKFRTDFVFTGERPDNIRSGQTYYINLELGQPTEAVVIPKGTFFQNTGGNWIFVLDRDGKKAYRRRIKIGRQNPQYYEVTEGLEPGEKVIVSGYESYKDSEVLILEK</sequence>
<keyword evidence="4" id="KW-1133">Transmembrane helix</keyword>
<dbReference type="Gene3D" id="2.40.50.100">
    <property type="match status" value="1"/>
</dbReference>
<evidence type="ECO:0000256" key="3">
    <source>
        <dbReference type="SAM" id="Coils"/>
    </source>
</evidence>
<dbReference type="InterPro" id="IPR058627">
    <property type="entry name" value="MdtA-like_C"/>
</dbReference>
<evidence type="ECO:0000256" key="4">
    <source>
        <dbReference type="SAM" id="Phobius"/>
    </source>
</evidence>
<keyword evidence="4" id="KW-0812">Transmembrane</keyword>
<dbReference type="InterPro" id="IPR050465">
    <property type="entry name" value="UPF0194_transport"/>
</dbReference>
<dbReference type="Gene3D" id="1.10.287.470">
    <property type="entry name" value="Helix hairpin bin"/>
    <property type="match status" value="1"/>
</dbReference>
<dbReference type="Proteomes" id="UP000018837">
    <property type="component" value="Unassembled WGS sequence"/>
</dbReference>
<organism evidence="6 7">
    <name type="scientific">Tannerella sp. oral taxon BU063 isolate Cell 2</name>
    <dbReference type="NCBI Taxonomy" id="1411148"/>
    <lineage>
        <taxon>Bacteria</taxon>
        <taxon>Pseudomonadati</taxon>
        <taxon>Bacteroidota</taxon>
        <taxon>Bacteroidia</taxon>
        <taxon>Bacteroidales</taxon>
        <taxon>Tannerellaceae</taxon>
        <taxon>Tannerella</taxon>
    </lineage>
</organism>
<accession>W2C7A5</accession>
<evidence type="ECO:0000259" key="5">
    <source>
        <dbReference type="Pfam" id="PF25967"/>
    </source>
</evidence>
<gene>
    <name evidence="6" type="ORF">N425_04675</name>
</gene>
<keyword evidence="2 3" id="KW-0175">Coiled coil</keyword>
<dbReference type="SUPFAM" id="SSF111369">
    <property type="entry name" value="HlyD-like secretion proteins"/>
    <property type="match status" value="1"/>
</dbReference>
<dbReference type="EMBL" id="AYUF01000365">
    <property type="protein sequence ID" value="ETK02341.1"/>
    <property type="molecule type" value="Genomic_DNA"/>
</dbReference>
<reference evidence="6 7" key="1">
    <citation type="submission" date="2013-11" db="EMBL/GenBank/DDBJ databases">
        <title>Single cell genomics of uncultured Tannerella BU063 (oral taxon 286).</title>
        <authorList>
            <person name="Beall C.J."/>
            <person name="Campbell A.G."/>
            <person name="Griffen A.L."/>
            <person name="Podar M."/>
            <person name="Leys E.J."/>
        </authorList>
    </citation>
    <scope>NUCLEOTIDE SEQUENCE [LARGE SCALE GENOMIC DNA]</scope>
    <source>
        <strain evidence="6">Cell 2</strain>
    </source>
</reference>